<gene>
    <name evidence="6" type="ORF">PQO03_17495</name>
</gene>
<dbReference type="SUPFAM" id="SSF88946">
    <property type="entry name" value="Sigma2 domain of RNA polymerase sigma factors"/>
    <property type="match status" value="1"/>
</dbReference>
<dbReference type="PANTHER" id="PTHR30603">
    <property type="entry name" value="RNA POLYMERASE SIGMA FACTOR RPO"/>
    <property type="match status" value="1"/>
</dbReference>
<dbReference type="PROSITE" id="PS00716">
    <property type="entry name" value="SIGMA70_2"/>
    <property type="match status" value="1"/>
</dbReference>
<evidence type="ECO:0000259" key="5">
    <source>
        <dbReference type="PROSITE" id="PS00716"/>
    </source>
</evidence>
<dbReference type="Gene3D" id="1.20.140.160">
    <property type="match status" value="1"/>
</dbReference>
<evidence type="ECO:0000256" key="4">
    <source>
        <dbReference type="ARBA" id="ARBA00023163"/>
    </source>
</evidence>
<accession>A0ABY7VTU0</accession>
<keyword evidence="3" id="KW-0238">DNA-binding</keyword>
<keyword evidence="7" id="KW-1185">Reference proteome</keyword>
<dbReference type="PRINTS" id="PR00046">
    <property type="entry name" value="SIGMA70FCT"/>
</dbReference>
<dbReference type="SUPFAM" id="SSF88659">
    <property type="entry name" value="Sigma3 and sigma4 domains of RNA polymerase sigma factors"/>
    <property type="match status" value="1"/>
</dbReference>
<dbReference type="InterPro" id="IPR009042">
    <property type="entry name" value="RNA_pol_sigma70_r1_2"/>
</dbReference>
<protein>
    <submittedName>
        <fullName evidence="6">RNA polymerase sigma factor RpoD/SigA</fullName>
    </submittedName>
</protein>
<organism evidence="6 7">
    <name type="scientific">Lentisphaera profundi</name>
    <dbReference type="NCBI Taxonomy" id="1658616"/>
    <lineage>
        <taxon>Bacteria</taxon>
        <taxon>Pseudomonadati</taxon>
        <taxon>Lentisphaerota</taxon>
        <taxon>Lentisphaeria</taxon>
        <taxon>Lentisphaerales</taxon>
        <taxon>Lentisphaeraceae</taxon>
        <taxon>Lentisphaera</taxon>
    </lineage>
</organism>
<sequence length="282" mass="31696">MVANSLDNYLKHLGDYDLIDSDREIVLANKIAQGDESAIQELTLANLRLVVTISKQYMKRGVALAELIAEGNHGLVKAAQRFRPGHGAKFASYAAWWIKQNIRRAIRDSQRIVRVPVQSLLRMQKIKNARLKIQQKNGKVSDDNAVAKEVGISPRLVRSTSLHVDTSSFSINEQISQDGKATEKGELIPDTQAASPREVMEFHDGYKTLMEIVRQELTEREYKILSARFGLDDGHAKTLSETSALVNLTSERVRQLQQEALRKLRCKLAPHELQGLIYRSAA</sequence>
<keyword evidence="2" id="KW-0731">Sigma factor</keyword>
<dbReference type="Proteomes" id="UP001214250">
    <property type="component" value="Chromosome 2"/>
</dbReference>
<dbReference type="RefSeq" id="WP_274152134.1">
    <property type="nucleotide sequence ID" value="NZ_CP117812.1"/>
</dbReference>
<evidence type="ECO:0000256" key="3">
    <source>
        <dbReference type="ARBA" id="ARBA00023125"/>
    </source>
</evidence>
<dbReference type="NCBIfam" id="TIGR02937">
    <property type="entry name" value="sigma70-ECF"/>
    <property type="match status" value="1"/>
</dbReference>
<dbReference type="Pfam" id="PF04545">
    <property type="entry name" value="Sigma70_r4"/>
    <property type="match status" value="1"/>
</dbReference>
<dbReference type="Pfam" id="PF00140">
    <property type="entry name" value="Sigma70_r1_2"/>
    <property type="match status" value="1"/>
</dbReference>
<evidence type="ECO:0000313" key="7">
    <source>
        <dbReference type="Proteomes" id="UP001214250"/>
    </source>
</evidence>
<dbReference type="PANTHER" id="PTHR30603:SF47">
    <property type="entry name" value="RNA POLYMERASE SIGMA FACTOR SIGD, CHLOROPLASTIC"/>
    <property type="match status" value="1"/>
</dbReference>
<dbReference type="InterPro" id="IPR013325">
    <property type="entry name" value="RNA_pol_sigma_r2"/>
</dbReference>
<dbReference type="InterPro" id="IPR014284">
    <property type="entry name" value="RNA_pol_sigma-70_dom"/>
</dbReference>
<keyword evidence="4" id="KW-0804">Transcription</keyword>
<dbReference type="Pfam" id="PF04542">
    <property type="entry name" value="Sigma70_r2"/>
    <property type="match status" value="1"/>
</dbReference>
<proteinExistence type="predicted"/>
<dbReference type="InterPro" id="IPR007627">
    <property type="entry name" value="RNA_pol_sigma70_r2"/>
</dbReference>
<evidence type="ECO:0000313" key="6">
    <source>
        <dbReference type="EMBL" id="WDE97625.1"/>
    </source>
</evidence>
<feature type="domain" description="RNA polymerase sigma-70" evidence="5">
    <location>
        <begin position="238"/>
        <end position="264"/>
    </location>
</feature>
<evidence type="ECO:0000256" key="2">
    <source>
        <dbReference type="ARBA" id="ARBA00023082"/>
    </source>
</evidence>
<reference evidence="6 7" key="1">
    <citation type="submission" date="2023-02" db="EMBL/GenBank/DDBJ databases">
        <title>Genome sequence of Lentisphaera profundi SAORIC-696.</title>
        <authorList>
            <person name="Kim e."/>
            <person name="Cho J.-C."/>
            <person name="Choi A."/>
            <person name="Kang I."/>
        </authorList>
    </citation>
    <scope>NUCLEOTIDE SEQUENCE [LARGE SCALE GENOMIC DNA]</scope>
    <source>
        <strain evidence="6 7">SAORIC-696</strain>
    </source>
</reference>
<dbReference type="Gene3D" id="1.20.120.1810">
    <property type="match status" value="1"/>
</dbReference>
<evidence type="ECO:0000256" key="1">
    <source>
        <dbReference type="ARBA" id="ARBA00023015"/>
    </source>
</evidence>
<dbReference type="EMBL" id="CP117812">
    <property type="protein sequence ID" value="WDE97625.1"/>
    <property type="molecule type" value="Genomic_DNA"/>
</dbReference>
<dbReference type="InterPro" id="IPR050239">
    <property type="entry name" value="Sigma-70_RNA_pol_init_factors"/>
</dbReference>
<keyword evidence="1" id="KW-0805">Transcription regulation</keyword>
<dbReference type="InterPro" id="IPR007630">
    <property type="entry name" value="RNA_pol_sigma70_r4"/>
</dbReference>
<dbReference type="InterPro" id="IPR013324">
    <property type="entry name" value="RNA_pol_sigma_r3/r4-like"/>
</dbReference>
<name>A0ABY7VTU0_9BACT</name>
<dbReference type="InterPro" id="IPR000943">
    <property type="entry name" value="RNA_pol_sigma70"/>
</dbReference>